<evidence type="ECO:0000256" key="4">
    <source>
        <dbReference type="ARBA" id="ARBA00022801"/>
    </source>
</evidence>
<dbReference type="InterPro" id="IPR000387">
    <property type="entry name" value="Tyr_Pase_dom"/>
</dbReference>
<dbReference type="CDD" id="cd14500">
    <property type="entry name" value="PTP-IVa"/>
    <property type="match status" value="1"/>
</dbReference>
<dbReference type="GO" id="GO:0005737">
    <property type="term" value="C:cytoplasm"/>
    <property type="evidence" value="ECO:0007669"/>
    <property type="project" value="UniProtKB-ARBA"/>
</dbReference>
<dbReference type="Proteomes" id="UP001210925">
    <property type="component" value="Unassembled WGS sequence"/>
</dbReference>
<dbReference type="EC" id="3.1.3.48" evidence="2"/>
<comment type="catalytic activity">
    <reaction evidence="9">
        <text>O-phospho-L-tyrosyl-[protein] + H2O = L-tyrosyl-[protein] + phosphate</text>
        <dbReference type="Rhea" id="RHEA:10684"/>
        <dbReference type="Rhea" id="RHEA-COMP:10136"/>
        <dbReference type="Rhea" id="RHEA-COMP:20101"/>
        <dbReference type="ChEBI" id="CHEBI:15377"/>
        <dbReference type="ChEBI" id="CHEBI:43474"/>
        <dbReference type="ChEBI" id="CHEBI:46858"/>
        <dbReference type="ChEBI" id="CHEBI:61978"/>
        <dbReference type="EC" id="3.1.3.48"/>
    </reaction>
</comment>
<evidence type="ECO:0000256" key="9">
    <source>
        <dbReference type="ARBA" id="ARBA00051722"/>
    </source>
</evidence>
<accession>A0AAD5Y402</accession>
<keyword evidence="6" id="KW-1015">Disulfide bond</keyword>
<dbReference type="InterPro" id="IPR020422">
    <property type="entry name" value="TYR_PHOSPHATASE_DUAL_dom"/>
</dbReference>
<keyword evidence="5" id="KW-0904">Protein phosphatase</keyword>
<name>A0AAD5Y402_9FUNG</name>
<evidence type="ECO:0000256" key="3">
    <source>
        <dbReference type="ARBA" id="ARBA00022481"/>
    </source>
</evidence>
<dbReference type="FunFam" id="3.90.190.10:FF:000086">
    <property type="entry name" value="Protein tyrosine phosphatase-like protein"/>
    <property type="match status" value="1"/>
</dbReference>
<evidence type="ECO:0000256" key="5">
    <source>
        <dbReference type="ARBA" id="ARBA00022912"/>
    </source>
</evidence>
<feature type="region of interest" description="Disordered" evidence="10">
    <location>
        <begin position="1"/>
        <end position="22"/>
    </location>
</feature>
<keyword evidence="4" id="KW-0378">Hydrolase</keyword>
<dbReference type="PANTHER" id="PTHR23339">
    <property type="entry name" value="TYROSINE SPECIFIC PROTEIN PHOSPHATASE AND DUAL SPECIFICITY PROTEIN PHOSPHATASE"/>
    <property type="match status" value="1"/>
</dbReference>
<evidence type="ECO:0000259" key="11">
    <source>
        <dbReference type="PROSITE" id="PS50054"/>
    </source>
</evidence>
<keyword evidence="3" id="KW-0488">Methylation</keyword>
<evidence type="ECO:0000256" key="1">
    <source>
        <dbReference type="ARBA" id="ARBA00009580"/>
    </source>
</evidence>
<dbReference type="InterPro" id="IPR003595">
    <property type="entry name" value="Tyr_Pase_cat"/>
</dbReference>
<feature type="compositionally biased region" description="Low complexity" evidence="10">
    <location>
        <begin position="12"/>
        <end position="21"/>
    </location>
</feature>
<dbReference type="SMART" id="SM00404">
    <property type="entry name" value="PTPc_motif"/>
    <property type="match status" value="1"/>
</dbReference>
<evidence type="ECO:0000256" key="7">
    <source>
        <dbReference type="ARBA" id="ARBA00023288"/>
    </source>
</evidence>
<dbReference type="GO" id="GO:0004725">
    <property type="term" value="F:protein tyrosine phosphatase activity"/>
    <property type="evidence" value="ECO:0007669"/>
    <property type="project" value="UniProtKB-EC"/>
</dbReference>
<gene>
    <name evidence="13" type="primary">PTP4A3</name>
    <name evidence="13" type="ORF">HK103_007455</name>
</gene>
<feature type="domain" description="Tyrosine specific protein phosphatases" evidence="12">
    <location>
        <begin position="106"/>
        <end position="188"/>
    </location>
</feature>
<proteinExistence type="inferred from homology"/>
<evidence type="ECO:0000313" key="14">
    <source>
        <dbReference type="Proteomes" id="UP001210925"/>
    </source>
</evidence>
<dbReference type="EMBL" id="JADGKB010000090">
    <property type="protein sequence ID" value="KAJ3254210.1"/>
    <property type="molecule type" value="Genomic_DNA"/>
</dbReference>
<keyword evidence="14" id="KW-1185">Reference proteome</keyword>
<reference evidence="13" key="1">
    <citation type="submission" date="2020-05" db="EMBL/GenBank/DDBJ databases">
        <title>Phylogenomic resolution of chytrid fungi.</title>
        <authorList>
            <person name="Stajich J.E."/>
            <person name="Amses K."/>
            <person name="Simmons R."/>
            <person name="Seto K."/>
            <person name="Myers J."/>
            <person name="Bonds A."/>
            <person name="Quandt C.A."/>
            <person name="Barry K."/>
            <person name="Liu P."/>
            <person name="Grigoriev I."/>
            <person name="Longcore J.E."/>
            <person name="James T.Y."/>
        </authorList>
    </citation>
    <scope>NUCLEOTIDE SEQUENCE</scope>
    <source>
        <strain evidence="13">PLAUS21</strain>
    </source>
</reference>
<dbReference type="PROSITE" id="PS50054">
    <property type="entry name" value="TYR_PHOSPHATASE_DUAL"/>
    <property type="match status" value="1"/>
</dbReference>
<evidence type="ECO:0000256" key="8">
    <source>
        <dbReference type="ARBA" id="ARBA00023289"/>
    </source>
</evidence>
<dbReference type="InterPro" id="IPR050561">
    <property type="entry name" value="PTP"/>
</dbReference>
<organism evidence="13 14">
    <name type="scientific">Boothiomyces macroporosus</name>
    <dbReference type="NCBI Taxonomy" id="261099"/>
    <lineage>
        <taxon>Eukaryota</taxon>
        <taxon>Fungi</taxon>
        <taxon>Fungi incertae sedis</taxon>
        <taxon>Chytridiomycota</taxon>
        <taxon>Chytridiomycota incertae sedis</taxon>
        <taxon>Chytridiomycetes</taxon>
        <taxon>Rhizophydiales</taxon>
        <taxon>Terramycetaceae</taxon>
        <taxon>Boothiomyces</taxon>
    </lineage>
</organism>
<keyword evidence="7" id="KW-0449">Lipoprotein</keyword>
<evidence type="ECO:0000259" key="12">
    <source>
        <dbReference type="PROSITE" id="PS50056"/>
    </source>
</evidence>
<dbReference type="SUPFAM" id="SSF52799">
    <property type="entry name" value="(Phosphotyrosine protein) phosphatases II"/>
    <property type="match status" value="1"/>
</dbReference>
<dbReference type="AlphaFoldDB" id="A0AAD5Y402"/>
<dbReference type="InterPro" id="IPR029021">
    <property type="entry name" value="Prot-tyrosine_phosphatase-like"/>
</dbReference>
<evidence type="ECO:0000256" key="2">
    <source>
        <dbReference type="ARBA" id="ARBA00013064"/>
    </source>
</evidence>
<evidence type="ECO:0000313" key="13">
    <source>
        <dbReference type="EMBL" id="KAJ3254210.1"/>
    </source>
</evidence>
<keyword evidence="8" id="KW-0636">Prenylation</keyword>
<feature type="domain" description="Tyrosine-protein phosphatase" evidence="11">
    <location>
        <begin position="34"/>
        <end position="201"/>
    </location>
</feature>
<dbReference type="Gene3D" id="3.90.190.10">
    <property type="entry name" value="Protein tyrosine phosphatase superfamily"/>
    <property type="match status" value="1"/>
</dbReference>
<feature type="compositionally biased region" description="Polar residues" evidence="10">
    <location>
        <begin position="1"/>
        <end position="11"/>
    </location>
</feature>
<protein>
    <recommendedName>
        <fullName evidence="2">protein-tyrosine-phosphatase</fullName>
        <ecNumber evidence="2">3.1.3.48</ecNumber>
    </recommendedName>
</protein>
<comment type="similarity">
    <text evidence="1">Belongs to the protein-tyrosine phosphatase family.</text>
</comment>
<evidence type="ECO:0000256" key="6">
    <source>
        <dbReference type="ARBA" id="ARBA00023157"/>
    </source>
</evidence>
<comment type="caution">
    <text evidence="13">The sequence shown here is derived from an EMBL/GenBank/DDBJ whole genome shotgun (WGS) entry which is preliminary data.</text>
</comment>
<sequence>MNTLETIPMANTPSNSSTLSTPPIPKSILTRMFSPVSIGHLRFIIMDCPTESSLSEYLKELKIRGVTDVVRVCEPTYDRNLLIEQNINVHDWPYPDGGIPPAQILTDYLALVEARFGNLTLSKEIIQDKTVTVVDHSPVIAIHCVAGLGRAPVLVAVALIEAGFAPLDAIDFIRKCRRGAFNAHQLKYLIDTYKKRSSKSSFSFLRRAGTPPKENEDKSFFSKVFIG</sequence>
<evidence type="ECO:0000256" key="10">
    <source>
        <dbReference type="SAM" id="MobiDB-lite"/>
    </source>
</evidence>
<dbReference type="PROSITE" id="PS50056">
    <property type="entry name" value="TYR_PHOSPHATASE_2"/>
    <property type="match status" value="1"/>
</dbReference>